<evidence type="ECO:0000313" key="1">
    <source>
        <dbReference type="EMBL" id="PXX65091.1"/>
    </source>
</evidence>
<proteinExistence type="predicted"/>
<evidence type="ECO:0000313" key="2">
    <source>
        <dbReference type="Proteomes" id="UP000247569"/>
    </source>
</evidence>
<name>A0A318K1F2_9NOCA</name>
<protein>
    <submittedName>
        <fullName evidence="1">Uncharacterized protein</fullName>
    </submittedName>
</protein>
<comment type="caution">
    <text evidence="1">The sequence shown here is derived from an EMBL/GenBank/DDBJ whole genome shotgun (WGS) entry which is preliminary data.</text>
</comment>
<dbReference type="EMBL" id="QJKF01000004">
    <property type="protein sequence ID" value="PXX65091.1"/>
    <property type="molecule type" value="Genomic_DNA"/>
</dbReference>
<accession>A0A318K1F2</accession>
<dbReference type="Proteomes" id="UP000247569">
    <property type="component" value="Unassembled WGS sequence"/>
</dbReference>
<gene>
    <name evidence="1" type="ORF">DFR70_104152</name>
</gene>
<reference evidence="1 2" key="1">
    <citation type="submission" date="2018-05" db="EMBL/GenBank/DDBJ databases">
        <title>Genomic Encyclopedia of Type Strains, Phase IV (KMG-IV): sequencing the most valuable type-strain genomes for metagenomic binning, comparative biology and taxonomic classification.</title>
        <authorList>
            <person name="Goeker M."/>
        </authorList>
    </citation>
    <scope>NUCLEOTIDE SEQUENCE [LARGE SCALE GENOMIC DNA]</scope>
    <source>
        <strain evidence="1 2">DSM 44704</strain>
    </source>
</reference>
<keyword evidence="2" id="KW-1185">Reference proteome</keyword>
<organism evidence="1 2">
    <name type="scientific">Nocardia tenerifensis</name>
    <dbReference type="NCBI Taxonomy" id="228006"/>
    <lineage>
        <taxon>Bacteria</taxon>
        <taxon>Bacillati</taxon>
        <taxon>Actinomycetota</taxon>
        <taxon>Actinomycetes</taxon>
        <taxon>Mycobacteriales</taxon>
        <taxon>Nocardiaceae</taxon>
        <taxon>Nocardia</taxon>
    </lineage>
</organism>
<dbReference type="AlphaFoldDB" id="A0A318K1F2"/>
<sequence length="64" mass="6588">MPSPPGLFSGEGSTPLEGAIGVHVGNLIPLANHKVAQWNWPSSVEPFSAAVEVFGSTVVAMVSK</sequence>